<dbReference type="AlphaFoldDB" id="A0A4V5P0U9"/>
<dbReference type="SUPFAM" id="SSF56601">
    <property type="entry name" value="beta-lactamase/transpeptidase-like"/>
    <property type="match status" value="1"/>
</dbReference>
<dbReference type="OrthoDB" id="2356735at2"/>
<dbReference type="Proteomes" id="UP000307756">
    <property type="component" value="Unassembled WGS sequence"/>
</dbReference>
<comment type="caution">
    <text evidence="2">The sequence shown here is derived from an EMBL/GenBank/DDBJ whole genome shotgun (WGS) entry which is preliminary data.</text>
</comment>
<dbReference type="EMBL" id="SWBM01000012">
    <property type="protein sequence ID" value="TKC13864.1"/>
    <property type="molecule type" value="Genomic_DNA"/>
</dbReference>
<name>A0A4V5P0U9_9BACI</name>
<dbReference type="PANTHER" id="PTHR43283">
    <property type="entry name" value="BETA-LACTAMASE-RELATED"/>
    <property type="match status" value="1"/>
</dbReference>
<dbReference type="InterPro" id="IPR050789">
    <property type="entry name" value="Diverse_Enzym_Activities"/>
</dbReference>
<evidence type="ECO:0000313" key="3">
    <source>
        <dbReference type="Proteomes" id="UP000307756"/>
    </source>
</evidence>
<evidence type="ECO:0000313" key="2">
    <source>
        <dbReference type="EMBL" id="TKC13864.1"/>
    </source>
</evidence>
<dbReference type="Pfam" id="PF00144">
    <property type="entry name" value="Beta-lactamase"/>
    <property type="match status" value="1"/>
</dbReference>
<dbReference type="RefSeq" id="WP_136833799.1">
    <property type="nucleotide sequence ID" value="NZ_SWBM01000012.1"/>
</dbReference>
<feature type="domain" description="Beta-lactamase-related" evidence="1">
    <location>
        <begin position="28"/>
        <end position="320"/>
    </location>
</feature>
<protein>
    <submittedName>
        <fullName evidence="2">Beta-lactamase family protein</fullName>
    </submittedName>
</protein>
<accession>A0A4V5P0U9</accession>
<organism evidence="2 3">
    <name type="scientific">Robertmurraya kyonggiensis</name>
    <dbReference type="NCBI Taxonomy" id="1037680"/>
    <lineage>
        <taxon>Bacteria</taxon>
        <taxon>Bacillati</taxon>
        <taxon>Bacillota</taxon>
        <taxon>Bacilli</taxon>
        <taxon>Bacillales</taxon>
        <taxon>Bacillaceae</taxon>
        <taxon>Robertmurraya</taxon>
    </lineage>
</organism>
<reference evidence="2 3" key="1">
    <citation type="journal article" date="2011" name="J. Microbiol.">
        <title>Bacillus kyonggiensis sp. nov., isolated from soil of a lettuce field.</title>
        <authorList>
            <person name="Dong K."/>
            <person name="Lee S."/>
        </authorList>
    </citation>
    <scope>NUCLEOTIDE SEQUENCE [LARGE SCALE GENOMIC DNA]</scope>
    <source>
        <strain evidence="2 3">NB22</strain>
    </source>
</reference>
<keyword evidence="3" id="KW-1185">Reference proteome</keyword>
<dbReference type="Gene3D" id="3.40.710.10">
    <property type="entry name" value="DD-peptidase/beta-lactamase superfamily"/>
    <property type="match status" value="1"/>
</dbReference>
<dbReference type="InterPro" id="IPR001466">
    <property type="entry name" value="Beta-lactam-related"/>
</dbReference>
<dbReference type="PANTHER" id="PTHR43283:SF7">
    <property type="entry name" value="BETA-LACTAMASE-RELATED DOMAIN-CONTAINING PROTEIN"/>
    <property type="match status" value="1"/>
</dbReference>
<dbReference type="InterPro" id="IPR012338">
    <property type="entry name" value="Beta-lactam/transpept-like"/>
</dbReference>
<evidence type="ECO:0000259" key="1">
    <source>
        <dbReference type="Pfam" id="PF00144"/>
    </source>
</evidence>
<sequence length="346" mass="39309">MFLKSKTNHHYSSVLEHVHNTFNQVICSGSSVIVIHKDSVVLEEYIGKQSNKSDARIVSSDTQFHVASVRKSYIGFAVAYAVYYGHIENIDDLVLKYLPELDETIWRATTIRHLLTHTHGLHQKDGTVIREYPVGENWTYRQIGIDTLTQIVKKTTTKTVSDIIHELVFEPLGLMESNWYAQKHEKLVDVILSDEQDKNWRSSDSTEGDKMNMYVSARDLAYWGYLHLNHGQIGGKQIVPKEIIQLATSVHSPALIDQDLPQNGFLWFVKDLNARKSEIGAEVPEGSYQILGYTGVTLLVIPQEELVAVRMFNSFGSPDGYDYLSDVRSFGDTIMKCIQEIKRTSV</sequence>
<proteinExistence type="predicted"/>
<gene>
    <name evidence="2" type="ORF">FA727_23015</name>
</gene>